<dbReference type="Pfam" id="PF12833">
    <property type="entry name" value="HTH_18"/>
    <property type="match status" value="1"/>
</dbReference>
<dbReference type="Proteomes" id="UP000017938">
    <property type="component" value="Unassembled WGS sequence"/>
</dbReference>
<evidence type="ECO:0000256" key="1">
    <source>
        <dbReference type="ARBA" id="ARBA00023015"/>
    </source>
</evidence>
<keyword evidence="2" id="KW-0238">DNA-binding</keyword>
<dbReference type="PRINTS" id="PR00032">
    <property type="entry name" value="HTHARAC"/>
</dbReference>
<dbReference type="InterPro" id="IPR020449">
    <property type="entry name" value="Tscrpt_reg_AraC-type_HTH"/>
</dbReference>
<dbReference type="InterPro" id="IPR018060">
    <property type="entry name" value="HTH_AraC"/>
</dbReference>
<name>R6TBN3_9BACT</name>
<gene>
    <name evidence="5" type="ORF">BN580_00579</name>
</gene>
<evidence type="ECO:0000256" key="2">
    <source>
        <dbReference type="ARBA" id="ARBA00023125"/>
    </source>
</evidence>
<keyword evidence="3" id="KW-0804">Transcription</keyword>
<keyword evidence="1" id="KW-0805">Transcription regulation</keyword>
<dbReference type="InterPro" id="IPR003313">
    <property type="entry name" value="AraC-bd"/>
</dbReference>
<reference evidence="5" key="1">
    <citation type="submission" date="2012-11" db="EMBL/GenBank/DDBJ databases">
        <title>Dependencies among metagenomic species, viruses, plasmids and units of genetic variation.</title>
        <authorList>
            <person name="Nielsen H.B."/>
            <person name="Almeida M."/>
            <person name="Juncker A.S."/>
            <person name="Rasmussen S."/>
            <person name="Li J."/>
            <person name="Sunagawa S."/>
            <person name="Plichta D."/>
            <person name="Gautier L."/>
            <person name="Le Chatelier E."/>
            <person name="Peletier E."/>
            <person name="Bonde I."/>
            <person name="Nielsen T."/>
            <person name="Manichanh C."/>
            <person name="Arumugam M."/>
            <person name="Batto J."/>
            <person name="Santos M.B.Q.D."/>
            <person name="Blom N."/>
            <person name="Borruel N."/>
            <person name="Burgdorf K.S."/>
            <person name="Boumezbeur F."/>
            <person name="Casellas F."/>
            <person name="Dore J."/>
            <person name="Guarner F."/>
            <person name="Hansen T."/>
            <person name="Hildebrand F."/>
            <person name="Kaas R.S."/>
            <person name="Kennedy S."/>
            <person name="Kristiansen K."/>
            <person name="Kultima J.R."/>
            <person name="Leonard P."/>
            <person name="Levenez F."/>
            <person name="Lund O."/>
            <person name="Moumen B."/>
            <person name="Le Paslier D."/>
            <person name="Pons N."/>
            <person name="Pedersen O."/>
            <person name="Prifti E."/>
            <person name="Qin J."/>
            <person name="Raes J."/>
            <person name="Tap J."/>
            <person name="Tims S."/>
            <person name="Ussery D.W."/>
            <person name="Yamada T."/>
            <person name="MetaHit consortium"/>
            <person name="Renault P."/>
            <person name="Sicheritz-Ponten T."/>
            <person name="Bork P."/>
            <person name="Wang J."/>
            <person name="Brunak S."/>
            <person name="Ehrlich S.D."/>
        </authorList>
    </citation>
    <scope>NUCLEOTIDE SEQUENCE [LARGE SCALE GENOMIC DNA]</scope>
</reference>
<dbReference type="InterPro" id="IPR037923">
    <property type="entry name" value="HTH-like"/>
</dbReference>
<dbReference type="Pfam" id="PF02311">
    <property type="entry name" value="AraC_binding"/>
    <property type="match status" value="1"/>
</dbReference>
<dbReference type="InterPro" id="IPR009057">
    <property type="entry name" value="Homeodomain-like_sf"/>
</dbReference>
<dbReference type="PROSITE" id="PS01124">
    <property type="entry name" value="HTH_ARAC_FAMILY_2"/>
    <property type="match status" value="1"/>
</dbReference>
<evidence type="ECO:0000259" key="4">
    <source>
        <dbReference type="PROSITE" id="PS01124"/>
    </source>
</evidence>
<dbReference type="STRING" id="1263015.BN580_00579"/>
<evidence type="ECO:0000313" key="5">
    <source>
        <dbReference type="EMBL" id="CDC69640.1"/>
    </source>
</evidence>
<dbReference type="SMART" id="SM00342">
    <property type="entry name" value="HTH_ARAC"/>
    <property type="match status" value="1"/>
</dbReference>
<evidence type="ECO:0000313" key="6">
    <source>
        <dbReference type="Proteomes" id="UP000017938"/>
    </source>
</evidence>
<proteinExistence type="predicted"/>
<dbReference type="Gene3D" id="1.10.10.60">
    <property type="entry name" value="Homeodomain-like"/>
    <property type="match status" value="2"/>
</dbReference>
<dbReference type="PANTHER" id="PTHR43280">
    <property type="entry name" value="ARAC-FAMILY TRANSCRIPTIONAL REGULATOR"/>
    <property type="match status" value="1"/>
</dbReference>
<dbReference type="GO" id="GO:0043565">
    <property type="term" value="F:sequence-specific DNA binding"/>
    <property type="evidence" value="ECO:0007669"/>
    <property type="project" value="InterPro"/>
</dbReference>
<dbReference type="AlphaFoldDB" id="R6TBN3"/>
<dbReference type="InterPro" id="IPR018062">
    <property type="entry name" value="HTH_AraC-typ_CS"/>
</dbReference>
<accession>R6TBN3</accession>
<dbReference type="CDD" id="cd06986">
    <property type="entry name" value="cupin_MmsR-like_N"/>
    <property type="match status" value="1"/>
</dbReference>
<dbReference type="SUPFAM" id="SSF51215">
    <property type="entry name" value="Regulatory protein AraC"/>
    <property type="match status" value="1"/>
</dbReference>
<dbReference type="InterPro" id="IPR014710">
    <property type="entry name" value="RmlC-like_jellyroll"/>
</dbReference>
<dbReference type="EMBL" id="CBFW010000009">
    <property type="protein sequence ID" value="CDC69640.1"/>
    <property type="molecule type" value="Genomic_DNA"/>
</dbReference>
<feature type="domain" description="HTH araC/xylS-type" evidence="4">
    <location>
        <begin position="190"/>
        <end position="288"/>
    </location>
</feature>
<dbReference type="SUPFAM" id="SSF46689">
    <property type="entry name" value="Homeodomain-like"/>
    <property type="match status" value="2"/>
</dbReference>
<dbReference type="Gene3D" id="2.60.120.10">
    <property type="entry name" value="Jelly Rolls"/>
    <property type="match status" value="1"/>
</dbReference>
<organism evidence="5 6">
    <name type="scientific">Candidatus Colimorpha enterica</name>
    <dbReference type="NCBI Taxonomy" id="3083063"/>
    <lineage>
        <taxon>Bacteria</taxon>
        <taxon>Pseudomonadati</taxon>
        <taxon>Bacteroidota</taxon>
        <taxon>Bacteroidia</taxon>
        <taxon>Bacteroidales</taxon>
        <taxon>Candidatus Colimorpha</taxon>
    </lineage>
</organism>
<comment type="caution">
    <text evidence="5">The sequence shown here is derived from an EMBL/GenBank/DDBJ whole genome shotgun (WGS) entry which is preliminary data.</text>
</comment>
<dbReference type="PROSITE" id="PS00041">
    <property type="entry name" value="HTH_ARAC_FAMILY_1"/>
    <property type="match status" value="1"/>
</dbReference>
<sequence>MQTDDYYVRNYNRNNDVCVWKQKNVGYYESSELSLFEIGVEKCTPGFDWGPDRKGFHMLHYVFSGKGSLMVNDRYFDISAGQVFYIASNDFAYYKADAEMPWKYIWIRYFGTKASIIMNFTSLPDRFVMNDTADGFVNCSLNAILKAVMKDSSVNMYSLTGLLYCFLGGLVDRFPKKDTQIDSTALGYLDALIDYIHLNYAKPNVITGMAHDRNLSRSYIYKLFRQYLDVSPSEYLDGFRIGRACSYLKETNAAISDIAHSVGYSETASFFRAFKRKTGMTPHEYRVKNAI</sequence>
<dbReference type="PANTHER" id="PTHR43280:SF28">
    <property type="entry name" value="HTH-TYPE TRANSCRIPTIONAL ACTIVATOR RHAS"/>
    <property type="match status" value="1"/>
</dbReference>
<protein>
    <submittedName>
        <fullName evidence="5">Transcriptional regulator AraC family</fullName>
    </submittedName>
</protein>
<evidence type="ECO:0000256" key="3">
    <source>
        <dbReference type="ARBA" id="ARBA00023163"/>
    </source>
</evidence>
<dbReference type="GO" id="GO:0003700">
    <property type="term" value="F:DNA-binding transcription factor activity"/>
    <property type="evidence" value="ECO:0007669"/>
    <property type="project" value="InterPro"/>
</dbReference>